<gene>
    <name evidence="1" type="ORF">MBELCI_2480</name>
</gene>
<comment type="caution">
    <text evidence="1">The sequence shown here is derived from an EMBL/GenBank/DDBJ whole genome shotgun (WGS) entry which is preliminary data.</text>
</comment>
<dbReference type="EMBL" id="BATB01000037">
    <property type="protein sequence ID" value="GAD56428.1"/>
    <property type="molecule type" value="Genomic_DNA"/>
</dbReference>
<dbReference type="STRING" id="1337093.MBELCI_2480"/>
<evidence type="ECO:0000313" key="2">
    <source>
        <dbReference type="Proteomes" id="UP000016566"/>
    </source>
</evidence>
<dbReference type="Proteomes" id="UP000016566">
    <property type="component" value="Unassembled WGS sequence"/>
</dbReference>
<dbReference type="AlphaFoldDB" id="U3ANW9"/>
<organism evidence="1 2">
    <name type="scientific">Limimaricola cinnabarinus LL-001</name>
    <dbReference type="NCBI Taxonomy" id="1337093"/>
    <lineage>
        <taxon>Bacteria</taxon>
        <taxon>Pseudomonadati</taxon>
        <taxon>Pseudomonadota</taxon>
        <taxon>Alphaproteobacteria</taxon>
        <taxon>Rhodobacterales</taxon>
        <taxon>Paracoccaceae</taxon>
        <taxon>Limimaricola</taxon>
    </lineage>
</organism>
<keyword evidence="2" id="KW-1185">Reference proteome</keyword>
<evidence type="ECO:0000313" key="1">
    <source>
        <dbReference type="EMBL" id="GAD56428.1"/>
    </source>
</evidence>
<accession>U3ANW9</accession>
<proteinExistence type="predicted"/>
<reference evidence="1" key="1">
    <citation type="journal article" date="2013" name="Genome Announc.">
        <title>Draft Genome Sequence of Loktanella cinnabarina LL-001T, Isolated from Deep-Sea Floor Sediment.</title>
        <authorList>
            <person name="Nishi S."/>
            <person name="Tsubouchi T."/>
            <person name="Takaki Y."/>
            <person name="Koyanagi R."/>
            <person name="Satoh N."/>
            <person name="Maruyama T."/>
            <person name="Hatada Y."/>
        </authorList>
    </citation>
    <scope>NUCLEOTIDE SEQUENCE [LARGE SCALE GENOMIC DNA]</scope>
    <source>
        <strain evidence="1">LL-001</strain>
    </source>
</reference>
<sequence length="44" mass="4816">MSTLPQFKAMIAELPSPPADLEVKLRLLGSDLRRHATLQARAAT</sequence>
<protein>
    <submittedName>
        <fullName evidence="1">Uncharacterized protein</fullName>
    </submittedName>
</protein>
<name>U3ANW9_9RHOB</name>